<dbReference type="InterPro" id="IPR024445">
    <property type="entry name" value="Tnp_ISXO2-like"/>
</dbReference>
<dbReference type="RefSeq" id="WP_149113330.1">
    <property type="nucleotide sequence ID" value="NZ_CP042425.1"/>
</dbReference>
<keyword evidence="3" id="KW-1185">Reference proteome</keyword>
<dbReference type="SMART" id="SM01126">
    <property type="entry name" value="DDE_Tnp_IS1595"/>
    <property type="match status" value="1"/>
</dbReference>
<dbReference type="AlphaFoldDB" id="A0A5C1AJM8"/>
<dbReference type="Proteomes" id="UP000324974">
    <property type="component" value="Chromosome"/>
</dbReference>
<evidence type="ECO:0000313" key="3">
    <source>
        <dbReference type="Proteomes" id="UP000324974"/>
    </source>
</evidence>
<name>A0A5C1AJM8_9BACT</name>
<gene>
    <name evidence="2" type="ORF">PX52LOC_05929</name>
</gene>
<dbReference type="PANTHER" id="PTHR47163">
    <property type="entry name" value="DDE_TNP_IS1595 DOMAIN-CONTAINING PROTEIN"/>
    <property type="match status" value="1"/>
</dbReference>
<dbReference type="InterPro" id="IPR053164">
    <property type="entry name" value="IS1016-like_transposase"/>
</dbReference>
<proteinExistence type="predicted"/>
<dbReference type="EMBL" id="CP042425">
    <property type="protein sequence ID" value="QEL18885.1"/>
    <property type="molecule type" value="Genomic_DNA"/>
</dbReference>
<dbReference type="OrthoDB" id="284260at2"/>
<feature type="domain" description="ISXO2-like transposase" evidence="1">
    <location>
        <begin position="62"/>
        <end position="202"/>
    </location>
</feature>
<reference evidence="3" key="1">
    <citation type="submission" date="2019-08" db="EMBL/GenBank/DDBJ databases">
        <title>Limnoglobus roseus gen. nov., sp. nov., a novel freshwater planctomycete with a giant genome from the family Gemmataceae.</title>
        <authorList>
            <person name="Kulichevskaya I.S."/>
            <person name="Naumoff D.G."/>
            <person name="Miroshnikov K."/>
            <person name="Ivanova A."/>
            <person name="Philippov D.A."/>
            <person name="Hakobyan A."/>
            <person name="Rijpstra I.C."/>
            <person name="Sinninghe Damste J.S."/>
            <person name="Liesack W."/>
            <person name="Dedysh S.N."/>
        </authorList>
    </citation>
    <scope>NUCLEOTIDE SEQUENCE [LARGE SCALE GENOMIC DNA]</scope>
    <source>
        <strain evidence="3">PX52</strain>
    </source>
</reference>
<dbReference type="NCBIfam" id="NF033547">
    <property type="entry name" value="transpos_IS1595"/>
    <property type="match status" value="1"/>
</dbReference>
<evidence type="ECO:0000313" key="2">
    <source>
        <dbReference type="EMBL" id="QEL18885.1"/>
    </source>
</evidence>
<organism evidence="2 3">
    <name type="scientific">Limnoglobus roseus</name>
    <dbReference type="NCBI Taxonomy" id="2598579"/>
    <lineage>
        <taxon>Bacteria</taxon>
        <taxon>Pseudomonadati</taxon>
        <taxon>Planctomycetota</taxon>
        <taxon>Planctomycetia</taxon>
        <taxon>Gemmatales</taxon>
        <taxon>Gemmataceae</taxon>
        <taxon>Limnoglobus</taxon>
    </lineage>
</organism>
<dbReference type="PANTHER" id="PTHR47163:SF2">
    <property type="entry name" value="SI:DKEY-17M8.2"/>
    <property type="match status" value="1"/>
</dbReference>
<dbReference type="Pfam" id="PF12762">
    <property type="entry name" value="DDE_Tnp_IS1595"/>
    <property type="match status" value="1"/>
</dbReference>
<accession>A0A5C1AJM8</accession>
<protein>
    <submittedName>
        <fullName evidence="2">Transposase</fullName>
    </submittedName>
</protein>
<dbReference type="KEGG" id="lrs:PX52LOC_05929"/>
<evidence type="ECO:0000259" key="1">
    <source>
        <dbReference type="SMART" id="SM01126"/>
    </source>
</evidence>
<sequence length="223" mass="24628">MGVKFSKLTPTQAGELLKLFVAGSTARTAADLAGVHRNTAALFFSKVRAVIAAHQERAMAQAFDGPVEIDESYFGGRREGKRGRGAAGKVAVFGILKRGGKVYAQMIADGGPATLVPIIRRKVAPASVVYSDSWSGYDTLSVEGYEHERINHDEERVSADGGRHINGIENFWSQAKRHLRRFNGVPKASFPLFLQECVWRFNAGTPREQLESLRKLLRRKMIT</sequence>